<dbReference type="AlphaFoldDB" id="A0A5C2SJH7"/>
<feature type="region of interest" description="Disordered" evidence="1">
    <location>
        <begin position="170"/>
        <end position="224"/>
    </location>
</feature>
<feature type="region of interest" description="Disordered" evidence="1">
    <location>
        <begin position="284"/>
        <end position="311"/>
    </location>
</feature>
<dbReference type="STRING" id="1328759.A0A5C2SJH7"/>
<feature type="compositionally biased region" description="Basic and acidic residues" evidence="1">
    <location>
        <begin position="133"/>
        <end position="146"/>
    </location>
</feature>
<feature type="region of interest" description="Disordered" evidence="1">
    <location>
        <begin position="679"/>
        <end position="819"/>
    </location>
</feature>
<gene>
    <name evidence="3" type="ORF">L227DRAFT_651052</name>
</gene>
<feature type="compositionally biased region" description="Low complexity" evidence="1">
    <location>
        <begin position="182"/>
        <end position="193"/>
    </location>
</feature>
<evidence type="ECO:0000313" key="4">
    <source>
        <dbReference type="Proteomes" id="UP000313359"/>
    </source>
</evidence>
<feature type="region of interest" description="Disordered" evidence="1">
    <location>
        <begin position="126"/>
        <end position="146"/>
    </location>
</feature>
<evidence type="ECO:0000256" key="1">
    <source>
        <dbReference type="SAM" id="MobiDB-lite"/>
    </source>
</evidence>
<feature type="compositionally biased region" description="Low complexity" evidence="1">
    <location>
        <begin position="528"/>
        <end position="558"/>
    </location>
</feature>
<feature type="compositionally biased region" description="Basic and acidic residues" evidence="1">
    <location>
        <begin position="795"/>
        <end position="808"/>
    </location>
</feature>
<dbReference type="Proteomes" id="UP000313359">
    <property type="component" value="Unassembled WGS sequence"/>
</dbReference>
<dbReference type="Pfam" id="PF02179">
    <property type="entry name" value="BAG"/>
    <property type="match status" value="1"/>
</dbReference>
<dbReference type="SUPFAM" id="SSF63491">
    <property type="entry name" value="BAG domain"/>
    <property type="match status" value="1"/>
</dbReference>
<feature type="compositionally biased region" description="Basic and acidic residues" evidence="1">
    <location>
        <begin position="436"/>
        <end position="452"/>
    </location>
</feature>
<dbReference type="OrthoDB" id="333905at2759"/>
<dbReference type="GO" id="GO:0051087">
    <property type="term" value="F:protein-folding chaperone binding"/>
    <property type="evidence" value="ECO:0007669"/>
    <property type="project" value="InterPro"/>
</dbReference>
<feature type="compositionally biased region" description="Polar residues" evidence="1">
    <location>
        <begin position="614"/>
        <end position="633"/>
    </location>
</feature>
<feature type="compositionally biased region" description="Low complexity" evidence="1">
    <location>
        <begin position="584"/>
        <end position="602"/>
    </location>
</feature>
<protein>
    <recommendedName>
        <fullName evidence="2">BAG domain-containing protein</fullName>
    </recommendedName>
</protein>
<accession>A0A5C2SJH7</accession>
<sequence>MLILTPFTSQSYIYSQDAYPNANSAALQEYARVQAIQRQRQVEAYRRQQAAYCVYSRQPSRRRCLPSRPSTYYPVEDLVVAAARREEERRQNLLARQREAQRQRTLALAEAAARQEAERRASALQAQRMQEQQLREAQRRARAREAQRTQEREAFLAFVGLVTQVAAEVESQQHGPVRSHNVPVSSPESAPAPVDRKGKGKAAEVPTQATSVPVSVPAQPVQQVPTMKEELEARIRNETDPDIQESLVLLYSDLFDSPQSTDSQPVAGPSEPKETHFHVPIEESAPFTSSRSAEETQPTTDGAHLHRTPALPPSVATKLLQFYRARRARKLSLGEIKEVEAALRKLEETFEFPEHLDFVNPVPSDAASIESADSNEPGQLAYTSNNTPVHAYENALNALLIRLDAVESNGDLEVRGRRKEIVKEVERALEHIERRIEESRERERERSRERRASSASSLEVEHAVPAVEEETKAEDNLAVAAAEVKVEDTRAAEHTPVTEATPVVEVLSHVADSAIDVAEPAPSTVEVEATPASDASASEAPLEPSASDADAPSSPVPATGEAPAIASEETPASDAVSPPEETDAVAAAPPEAETAPLADPTPRSVEVAEEAAATTPQELEDAQNSTEVPSVASSSEYILPPISISSATADVQPPEAISRIASTASEATDISDATFVTADTEVPPTSTSDNAAAPDIQAPEAISRVASSATDTTDATFATADTELPPPSASDDAATFVSVEATPSPSVPEGNPQPMARAESFTSSSAGEDTFLLSSNPLADKPKRRPSNASDELEIISKEELEAARNDSDWSDLESDSDA</sequence>
<proteinExistence type="predicted"/>
<evidence type="ECO:0000313" key="3">
    <source>
        <dbReference type="EMBL" id="RPD63404.1"/>
    </source>
</evidence>
<organism evidence="3 4">
    <name type="scientific">Lentinus tigrinus ALCF2SS1-6</name>
    <dbReference type="NCBI Taxonomy" id="1328759"/>
    <lineage>
        <taxon>Eukaryota</taxon>
        <taxon>Fungi</taxon>
        <taxon>Dikarya</taxon>
        <taxon>Basidiomycota</taxon>
        <taxon>Agaricomycotina</taxon>
        <taxon>Agaricomycetes</taxon>
        <taxon>Polyporales</taxon>
        <taxon>Polyporaceae</taxon>
        <taxon>Lentinus</taxon>
    </lineage>
</organism>
<dbReference type="EMBL" id="ML122256">
    <property type="protein sequence ID" value="RPD63404.1"/>
    <property type="molecule type" value="Genomic_DNA"/>
</dbReference>
<dbReference type="InterPro" id="IPR003103">
    <property type="entry name" value="BAG_domain"/>
</dbReference>
<dbReference type="InterPro" id="IPR036533">
    <property type="entry name" value="BAG_dom_sf"/>
</dbReference>
<feature type="compositionally biased region" description="Polar residues" evidence="1">
    <location>
        <begin position="760"/>
        <end position="777"/>
    </location>
</feature>
<dbReference type="Gene3D" id="1.20.58.120">
    <property type="entry name" value="BAG domain"/>
    <property type="match status" value="1"/>
</dbReference>
<feature type="region of interest" description="Disordered" evidence="1">
    <location>
        <begin position="517"/>
        <end position="633"/>
    </location>
</feature>
<keyword evidence="4" id="KW-1185">Reference proteome</keyword>
<feature type="region of interest" description="Disordered" evidence="1">
    <location>
        <begin position="436"/>
        <end position="472"/>
    </location>
</feature>
<feature type="compositionally biased region" description="Acidic residues" evidence="1">
    <location>
        <begin position="809"/>
        <end position="819"/>
    </location>
</feature>
<evidence type="ECO:0000259" key="2">
    <source>
        <dbReference type="Pfam" id="PF02179"/>
    </source>
</evidence>
<feature type="compositionally biased region" description="Low complexity" evidence="1">
    <location>
        <begin position="209"/>
        <end position="224"/>
    </location>
</feature>
<feature type="compositionally biased region" description="Polar residues" evidence="1">
    <location>
        <begin position="286"/>
        <end position="300"/>
    </location>
</feature>
<feature type="compositionally biased region" description="Low complexity" evidence="1">
    <location>
        <begin position="706"/>
        <end position="722"/>
    </location>
</feature>
<feature type="domain" description="BAG" evidence="2">
    <location>
        <begin position="392"/>
        <end position="433"/>
    </location>
</feature>
<name>A0A5C2SJH7_9APHY</name>
<reference evidence="3" key="1">
    <citation type="journal article" date="2018" name="Genome Biol. Evol.">
        <title>Genomics and development of Lentinus tigrinus, a white-rot wood-decaying mushroom with dimorphic fruiting bodies.</title>
        <authorList>
            <person name="Wu B."/>
            <person name="Xu Z."/>
            <person name="Knudson A."/>
            <person name="Carlson A."/>
            <person name="Chen N."/>
            <person name="Kovaka S."/>
            <person name="LaButti K."/>
            <person name="Lipzen A."/>
            <person name="Pennachio C."/>
            <person name="Riley R."/>
            <person name="Schakwitz W."/>
            <person name="Umezawa K."/>
            <person name="Ohm R.A."/>
            <person name="Grigoriev I.V."/>
            <person name="Nagy L.G."/>
            <person name="Gibbons J."/>
            <person name="Hibbett D."/>
        </authorList>
    </citation>
    <scope>NUCLEOTIDE SEQUENCE [LARGE SCALE GENOMIC DNA]</scope>
    <source>
        <strain evidence="3">ALCF2SS1-6</strain>
    </source>
</reference>